<keyword evidence="4" id="KW-0645">Protease</keyword>
<evidence type="ECO:0000259" key="11">
    <source>
        <dbReference type="Pfam" id="PF00326"/>
    </source>
</evidence>
<gene>
    <name evidence="12" type="ORF">CC80DRAFT_414931</name>
</gene>
<keyword evidence="8" id="KW-0325">Glycoprotein</keyword>
<comment type="subcellular location">
    <subcellularLocation>
        <location evidence="1">Secreted</location>
    </subcellularLocation>
</comment>
<evidence type="ECO:0000256" key="1">
    <source>
        <dbReference type="ARBA" id="ARBA00004613"/>
    </source>
</evidence>
<dbReference type="Gene3D" id="2.120.10.30">
    <property type="entry name" value="TolB, C-terminal domain"/>
    <property type="match status" value="1"/>
</dbReference>
<reference evidence="12" key="1">
    <citation type="journal article" date="2020" name="Stud. Mycol.">
        <title>101 Dothideomycetes genomes: a test case for predicting lifestyles and emergence of pathogens.</title>
        <authorList>
            <person name="Haridas S."/>
            <person name="Albert R."/>
            <person name="Binder M."/>
            <person name="Bloem J."/>
            <person name="Labutti K."/>
            <person name="Salamov A."/>
            <person name="Andreopoulos B."/>
            <person name="Baker S."/>
            <person name="Barry K."/>
            <person name="Bills G."/>
            <person name="Bluhm B."/>
            <person name="Cannon C."/>
            <person name="Castanera R."/>
            <person name="Culley D."/>
            <person name="Daum C."/>
            <person name="Ezra D."/>
            <person name="Gonzalez J."/>
            <person name="Henrissat B."/>
            <person name="Kuo A."/>
            <person name="Liang C."/>
            <person name="Lipzen A."/>
            <person name="Lutzoni F."/>
            <person name="Magnuson J."/>
            <person name="Mondo S."/>
            <person name="Nolan M."/>
            <person name="Ohm R."/>
            <person name="Pangilinan J."/>
            <person name="Park H.-J."/>
            <person name="Ramirez L."/>
            <person name="Alfaro M."/>
            <person name="Sun H."/>
            <person name="Tritt A."/>
            <person name="Yoshinaga Y."/>
            <person name="Zwiers L.-H."/>
            <person name="Turgeon B."/>
            <person name="Goodwin S."/>
            <person name="Spatafora J."/>
            <person name="Crous P."/>
            <person name="Grigoriev I."/>
        </authorList>
    </citation>
    <scope>NUCLEOTIDE SEQUENCE</scope>
    <source>
        <strain evidence="12">CBS 675.92</strain>
    </source>
</reference>
<dbReference type="InterPro" id="IPR011042">
    <property type="entry name" value="6-blade_b-propeller_TolB-like"/>
</dbReference>
<evidence type="ECO:0000313" key="13">
    <source>
        <dbReference type="Proteomes" id="UP000800035"/>
    </source>
</evidence>
<keyword evidence="7" id="KW-0720">Serine protease</keyword>
<dbReference type="SUPFAM" id="SSF53474">
    <property type="entry name" value="alpha/beta-Hydrolases"/>
    <property type="match status" value="1"/>
</dbReference>
<evidence type="ECO:0000256" key="10">
    <source>
        <dbReference type="SAM" id="SignalP"/>
    </source>
</evidence>
<dbReference type="InterPro" id="IPR029058">
    <property type="entry name" value="AB_hydrolase_fold"/>
</dbReference>
<dbReference type="Gene3D" id="3.40.50.1820">
    <property type="entry name" value="alpha/beta hydrolase"/>
    <property type="match status" value="1"/>
</dbReference>
<feature type="chain" id="PRO_5025552698" description="Dipeptidyl-peptidase V" evidence="10">
    <location>
        <begin position="19"/>
        <end position="723"/>
    </location>
</feature>
<evidence type="ECO:0000256" key="9">
    <source>
        <dbReference type="ARBA" id="ARBA00032829"/>
    </source>
</evidence>
<dbReference type="InterPro" id="IPR001375">
    <property type="entry name" value="Peptidase_S9_cat"/>
</dbReference>
<accession>A0A6A5TUR3</accession>
<evidence type="ECO:0000256" key="6">
    <source>
        <dbReference type="ARBA" id="ARBA00022801"/>
    </source>
</evidence>
<evidence type="ECO:0000256" key="5">
    <source>
        <dbReference type="ARBA" id="ARBA00022729"/>
    </source>
</evidence>
<evidence type="ECO:0000256" key="7">
    <source>
        <dbReference type="ARBA" id="ARBA00022825"/>
    </source>
</evidence>
<dbReference type="GO" id="GO:0004252">
    <property type="term" value="F:serine-type endopeptidase activity"/>
    <property type="evidence" value="ECO:0007669"/>
    <property type="project" value="TreeGrafter"/>
</dbReference>
<name>A0A6A5TUR3_9PLEO</name>
<keyword evidence="3" id="KW-0964">Secreted</keyword>
<evidence type="ECO:0000256" key="4">
    <source>
        <dbReference type="ARBA" id="ARBA00022670"/>
    </source>
</evidence>
<dbReference type="OrthoDB" id="416344at2759"/>
<dbReference type="GO" id="GO:0006508">
    <property type="term" value="P:proteolysis"/>
    <property type="evidence" value="ECO:0007669"/>
    <property type="project" value="UniProtKB-KW"/>
</dbReference>
<keyword evidence="6" id="KW-0378">Hydrolase</keyword>
<feature type="domain" description="Peptidase S9 prolyl oligopeptidase catalytic" evidence="11">
    <location>
        <begin position="502"/>
        <end position="711"/>
    </location>
</feature>
<evidence type="ECO:0000256" key="3">
    <source>
        <dbReference type="ARBA" id="ARBA00022525"/>
    </source>
</evidence>
<evidence type="ECO:0000256" key="8">
    <source>
        <dbReference type="ARBA" id="ARBA00023180"/>
    </source>
</evidence>
<feature type="signal peptide" evidence="10">
    <location>
        <begin position="1"/>
        <end position="18"/>
    </location>
</feature>
<dbReference type="FunFam" id="3.40.50.1820:FF:000028">
    <property type="entry name" value="S9 family peptidase"/>
    <property type="match status" value="1"/>
</dbReference>
<keyword evidence="5 10" id="KW-0732">Signal</keyword>
<comment type="similarity">
    <text evidence="2">Belongs to the peptidase S9C family.</text>
</comment>
<dbReference type="SUPFAM" id="SSF82171">
    <property type="entry name" value="DPP6 N-terminal domain-like"/>
    <property type="match status" value="1"/>
</dbReference>
<organism evidence="12 13">
    <name type="scientific">Byssothecium circinans</name>
    <dbReference type="NCBI Taxonomy" id="147558"/>
    <lineage>
        <taxon>Eukaryota</taxon>
        <taxon>Fungi</taxon>
        <taxon>Dikarya</taxon>
        <taxon>Ascomycota</taxon>
        <taxon>Pezizomycotina</taxon>
        <taxon>Dothideomycetes</taxon>
        <taxon>Pleosporomycetidae</taxon>
        <taxon>Pleosporales</taxon>
        <taxon>Massarineae</taxon>
        <taxon>Massarinaceae</taxon>
        <taxon>Byssothecium</taxon>
    </lineage>
</organism>
<sequence length="723" mass="78826">MGRYLGVVAALAAAGAFALTPEEFLSLPSRGVASPNKAGTVALISTSQYSFDTHKSTSTWSLLDLNTGNITDSGFSPSEVNEIVWLPGTETGIIYINGTNDDIPGGVTLWVGDVLKPAESKLVASLDAPFSGLKVASTPSGELNFLLNTLAYPNGSAYNPELASKPRHTGRFYENIYTRHWDTWLTKQRYAVFAGTIPGNSSHSVAQPKLRNLLQGVNYSTTRPETPVQPSGGSGDYDISPDGSSYAFLSKAPHLNKANFTASYIYLGPFDGSVTAVAYNGLDSPAYNVGHKGASGVPTFSPDGSKLAYIQQDGEYYESDRWQLYVLDISHNGSTISTSNWKALTPEWDRSADSIQWAPDSKSIYTTAEDYALAKAYNVPVSGALESDPKNLTGVTSVAGIAVLPDSSLLVSASAIWSTRDYYIISANGTKKDLFSSTTTDKSLANLGPHLVSEIYTPSSPGFDQEIQSVITRPSNFSPNKTYPLAFIIHGGPQGSNPIGWGSRWNTQVWADQGYVVVAPNPAGSTGFGQALTDRIQGNWASYPYEDLVIVWNHIKANISYIDTTNGIAAGASYGGYMTNWIQGHSLGREFKALVTHDGISNTLGAYATEELWFIRHDYNGTLTEDWRGSAYDKWNPLNHVANWSTPQFVVHNTLDYRLPESDGLALFNLLQVKGVPSRFLNFPDENHHVLKKENSLFWHREIFNWINHYSRGEPLDELPVGE</sequence>
<dbReference type="Proteomes" id="UP000800035">
    <property type="component" value="Unassembled WGS sequence"/>
</dbReference>
<dbReference type="PANTHER" id="PTHR42776">
    <property type="entry name" value="SERINE PEPTIDASE S9 FAMILY MEMBER"/>
    <property type="match status" value="1"/>
</dbReference>
<evidence type="ECO:0000313" key="12">
    <source>
        <dbReference type="EMBL" id="KAF1956044.1"/>
    </source>
</evidence>
<protein>
    <recommendedName>
        <fullName evidence="9">Dipeptidyl-peptidase V</fullName>
    </recommendedName>
</protein>
<dbReference type="Pfam" id="PF00326">
    <property type="entry name" value="Peptidase_S9"/>
    <property type="match status" value="1"/>
</dbReference>
<dbReference type="EMBL" id="ML976993">
    <property type="protein sequence ID" value="KAF1956044.1"/>
    <property type="molecule type" value="Genomic_DNA"/>
</dbReference>
<dbReference type="GO" id="GO:0005576">
    <property type="term" value="C:extracellular region"/>
    <property type="evidence" value="ECO:0007669"/>
    <property type="project" value="UniProtKB-SubCell"/>
</dbReference>
<proteinExistence type="inferred from homology"/>
<evidence type="ECO:0000256" key="2">
    <source>
        <dbReference type="ARBA" id="ARBA00010040"/>
    </source>
</evidence>
<keyword evidence="13" id="KW-1185">Reference proteome</keyword>
<dbReference type="PANTHER" id="PTHR42776:SF11">
    <property type="entry name" value="DIPEPTIDYL-PEPTIDASE 5-RELATED"/>
    <property type="match status" value="1"/>
</dbReference>
<dbReference type="AlphaFoldDB" id="A0A6A5TUR3"/>